<dbReference type="PANTHER" id="PTHR30349:SF91">
    <property type="entry name" value="INTA PROTEIN"/>
    <property type="match status" value="1"/>
</dbReference>
<evidence type="ECO:0000259" key="2">
    <source>
        <dbReference type="PROSITE" id="PS51898"/>
    </source>
</evidence>
<name>A0A932CQK6_UNCTE</name>
<dbReference type="InterPro" id="IPR002104">
    <property type="entry name" value="Integrase_catalytic"/>
</dbReference>
<dbReference type="PROSITE" id="PS51898">
    <property type="entry name" value="TYR_RECOMBINASE"/>
    <property type="match status" value="1"/>
</dbReference>
<dbReference type="GO" id="GO:0006310">
    <property type="term" value="P:DNA recombination"/>
    <property type="evidence" value="ECO:0007669"/>
    <property type="project" value="UniProtKB-KW"/>
</dbReference>
<evidence type="ECO:0000313" key="4">
    <source>
        <dbReference type="Proteomes" id="UP000769766"/>
    </source>
</evidence>
<evidence type="ECO:0000313" key="3">
    <source>
        <dbReference type="EMBL" id="MBI2877441.1"/>
    </source>
</evidence>
<sequence length="156" mass="17655">MGPKTRLIFQEPKTPQSRRTIPLPEEILEALRHHKASQAQEKLLLGQAYQDHGLVFCQPDGRPLDPHTFGDNFKRSLKTAGLPHIRVHDARHTFATLLLELGEHPKTVQTILGHSNIAMTLDLYSHVSLELEKRAANKLNTALREEEAKSPRARKP</sequence>
<gene>
    <name evidence="3" type="ORF">HYY20_11215</name>
</gene>
<dbReference type="PANTHER" id="PTHR30349">
    <property type="entry name" value="PHAGE INTEGRASE-RELATED"/>
    <property type="match status" value="1"/>
</dbReference>
<dbReference type="Pfam" id="PF00589">
    <property type="entry name" value="Phage_integrase"/>
    <property type="match status" value="1"/>
</dbReference>
<dbReference type="InterPro" id="IPR013762">
    <property type="entry name" value="Integrase-like_cat_sf"/>
</dbReference>
<proteinExistence type="predicted"/>
<dbReference type="InterPro" id="IPR011010">
    <property type="entry name" value="DNA_brk_join_enz"/>
</dbReference>
<dbReference type="EMBL" id="JACPRF010000342">
    <property type="protein sequence ID" value="MBI2877441.1"/>
    <property type="molecule type" value="Genomic_DNA"/>
</dbReference>
<dbReference type="SUPFAM" id="SSF56349">
    <property type="entry name" value="DNA breaking-rejoining enzymes"/>
    <property type="match status" value="1"/>
</dbReference>
<dbReference type="CDD" id="cd01189">
    <property type="entry name" value="INT_ICEBs1_C_like"/>
    <property type="match status" value="1"/>
</dbReference>
<dbReference type="InterPro" id="IPR050090">
    <property type="entry name" value="Tyrosine_recombinase_XerCD"/>
</dbReference>
<protein>
    <submittedName>
        <fullName evidence="3">Site-specific integrase</fullName>
    </submittedName>
</protein>
<feature type="domain" description="Tyr recombinase" evidence="2">
    <location>
        <begin position="1"/>
        <end position="137"/>
    </location>
</feature>
<dbReference type="Gene3D" id="1.10.443.10">
    <property type="entry name" value="Intergrase catalytic core"/>
    <property type="match status" value="1"/>
</dbReference>
<dbReference type="GO" id="GO:0003677">
    <property type="term" value="F:DNA binding"/>
    <property type="evidence" value="ECO:0007669"/>
    <property type="project" value="InterPro"/>
</dbReference>
<dbReference type="AlphaFoldDB" id="A0A932CQK6"/>
<organism evidence="3 4">
    <name type="scientific">Tectimicrobiota bacterium</name>
    <dbReference type="NCBI Taxonomy" id="2528274"/>
    <lineage>
        <taxon>Bacteria</taxon>
        <taxon>Pseudomonadati</taxon>
        <taxon>Nitrospinota/Tectimicrobiota group</taxon>
        <taxon>Candidatus Tectimicrobiota</taxon>
    </lineage>
</organism>
<reference evidence="3" key="1">
    <citation type="submission" date="2020-07" db="EMBL/GenBank/DDBJ databases">
        <title>Huge and variable diversity of episymbiotic CPR bacteria and DPANN archaea in groundwater ecosystems.</title>
        <authorList>
            <person name="He C.Y."/>
            <person name="Keren R."/>
            <person name="Whittaker M."/>
            <person name="Farag I.F."/>
            <person name="Doudna J."/>
            <person name="Cate J.H.D."/>
            <person name="Banfield J.F."/>
        </authorList>
    </citation>
    <scope>NUCLEOTIDE SEQUENCE</scope>
    <source>
        <strain evidence="3">NC_groundwater_672_Ag_B-0.1um_62_36</strain>
    </source>
</reference>
<dbReference type="Proteomes" id="UP000769766">
    <property type="component" value="Unassembled WGS sequence"/>
</dbReference>
<dbReference type="GO" id="GO:0015074">
    <property type="term" value="P:DNA integration"/>
    <property type="evidence" value="ECO:0007669"/>
    <property type="project" value="InterPro"/>
</dbReference>
<evidence type="ECO:0000256" key="1">
    <source>
        <dbReference type="ARBA" id="ARBA00023172"/>
    </source>
</evidence>
<comment type="caution">
    <text evidence="3">The sequence shown here is derived from an EMBL/GenBank/DDBJ whole genome shotgun (WGS) entry which is preliminary data.</text>
</comment>
<keyword evidence="1" id="KW-0233">DNA recombination</keyword>
<accession>A0A932CQK6</accession>